<reference evidence="1" key="1">
    <citation type="submission" date="2022-08" db="UniProtKB">
        <authorList>
            <consortium name="EnsemblMetazoa"/>
        </authorList>
    </citation>
    <scope>IDENTIFICATION</scope>
    <source>
        <strain evidence="1">Dongola</strain>
    </source>
</reference>
<accession>A0A182IGE0</accession>
<dbReference type="EnsemblMetazoa" id="AARA014537-RA">
    <property type="protein sequence ID" value="AARA014537-PA"/>
    <property type="gene ID" value="AARA014537"/>
</dbReference>
<organism evidence="1 2">
    <name type="scientific">Anopheles arabiensis</name>
    <name type="common">Mosquito</name>
    <dbReference type="NCBI Taxonomy" id="7173"/>
    <lineage>
        <taxon>Eukaryota</taxon>
        <taxon>Metazoa</taxon>
        <taxon>Ecdysozoa</taxon>
        <taxon>Arthropoda</taxon>
        <taxon>Hexapoda</taxon>
        <taxon>Insecta</taxon>
        <taxon>Pterygota</taxon>
        <taxon>Neoptera</taxon>
        <taxon>Endopterygota</taxon>
        <taxon>Diptera</taxon>
        <taxon>Nematocera</taxon>
        <taxon>Culicoidea</taxon>
        <taxon>Culicidae</taxon>
        <taxon>Anophelinae</taxon>
        <taxon>Anopheles</taxon>
    </lineage>
</organism>
<sequence length="56" mass="6311">MTRCCDESASAPRERTVVCRTIAAGYCILNTKRGWNVLIQPGFGEYDDVVVGLRYR</sequence>
<dbReference type="VEuPathDB" id="VectorBase:AARA014537"/>
<dbReference type="EMBL" id="APCN01007032">
    <property type="status" value="NOT_ANNOTATED_CDS"/>
    <property type="molecule type" value="Genomic_DNA"/>
</dbReference>
<evidence type="ECO:0000313" key="1">
    <source>
        <dbReference type="EnsemblMetazoa" id="AARA014537-PA"/>
    </source>
</evidence>
<protein>
    <submittedName>
        <fullName evidence="1">Uncharacterized protein</fullName>
    </submittedName>
</protein>
<name>A0A182IGE0_ANOAR</name>
<dbReference type="AlphaFoldDB" id="A0A182IGE0"/>
<dbReference type="Proteomes" id="UP000075840">
    <property type="component" value="Unassembled WGS sequence"/>
</dbReference>
<evidence type="ECO:0000313" key="2">
    <source>
        <dbReference type="Proteomes" id="UP000075840"/>
    </source>
</evidence>
<proteinExistence type="predicted"/>
<keyword evidence="2" id="KW-1185">Reference proteome</keyword>